<sequence>MDTQEFMDLSALEKVEVANKMLKEEEVDHLKNVASKLGFSESTFSKIMRNNSSYQYNKISKQYDRILPIEEYKKILQSGSNEVKAEETLQFVAEHLEKLKQLLHSYEDQLILEPEIYDPNSKTITKTIQVNEGIYKEFSDLYSSKFLHIRLREIYSKCLLDFIRTYQPKKTPEN</sequence>
<dbReference type="RefSeq" id="WP_251628809.1">
    <property type="nucleotide sequence ID" value="NZ_JBBMFN010000032.1"/>
</dbReference>
<proteinExistence type="predicted"/>
<dbReference type="EMBL" id="JBBMFN010000032">
    <property type="protein sequence ID" value="MEQ2466690.1"/>
    <property type="molecule type" value="Genomic_DNA"/>
</dbReference>
<evidence type="ECO:0000313" key="2">
    <source>
        <dbReference type="Proteomes" id="UP001465426"/>
    </source>
</evidence>
<protein>
    <submittedName>
        <fullName evidence="1">Uncharacterized protein</fullName>
    </submittedName>
</protein>
<organism evidence="1 2">
    <name type="scientific">Niallia hominis</name>
    <dbReference type="NCBI Taxonomy" id="3133173"/>
    <lineage>
        <taxon>Bacteria</taxon>
        <taxon>Bacillati</taxon>
        <taxon>Bacillota</taxon>
        <taxon>Bacilli</taxon>
        <taxon>Bacillales</taxon>
        <taxon>Bacillaceae</taxon>
        <taxon>Niallia</taxon>
    </lineage>
</organism>
<evidence type="ECO:0000313" key="1">
    <source>
        <dbReference type="EMBL" id="MEQ2466690.1"/>
    </source>
</evidence>
<gene>
    <name evidence="1" type="ORF">WMO63_13580</name>
</gene>
<name>A0ABV1EZZ8_9BACI</name>
<dbReference type="Proteomes" id="UP001465426">
    <property type="component" value="Unassembled WGS sequence"/>
</dbReference>
<accession>A0ABV1EZZ8</accession>
<keyword evidence="2" id="KW-1185">Reference proteome</keyword>
<comment type="caution">
    <text evidence="1">The sequence shown here is derived from an EMBL/GenBank/DDBJ whole genome shotgun (WGS) entry which is preliminary data.</text>
</comment>
<reference evidence="1 2" key="1">
    <citation type="submission" date="2024-03" db="EMBL/GenBank/DDBJ databases">
        <title>Human intestinal bacterial collection.</title>
        <authorList>
            <person name="Pauvert C."/>
            <person name="Hitch T.C.A."/>
            <person name="Clavel T."/>
        </authorList>
    </citation>
    <scope>NUCLEOTIDE SEQUENCE [LARGE SCALE GENOMIC DNA]</scope>
    <source>
        <strain evidence="1 2">CLA-SR-H024</strain>
    </source>
</reference>